<feature type="compositionally biased region" description="Polar residues" evidence="1">
    <location>
        <begin position="202"/>
        <end position="211"/>
    </location>
</feature>
<dbReference type="SUPFAM" id="SSF56112">
    <property type="entry name" value="Protein kinase-like (PK-like)"/>
    <property type="match status" value="1"/>
</dbReference>
<evidence type="ECO:0000313" key="3">
    <source>
        <dbReference type="Proteomes" id="UP001303889"/>
    </source>
</evidence>
<organism evidence="2 3">
    <name type="scientific">Staphylotrichum tortipilum</name>
    <dbReference type="NCBI Taxonomy" id="2831512"/>
    <lineage>
        <taxon>Eukaryota</taxon>
        <taxon>Fungi</taxon>
        <taxon>Dikarya</taxon>
        <taxon>Ascomycota</taxon>
        <taxon>Pezizomycotina</taxon>
        <taxon>Sordariomycetes</taxon>
        <taxon>Sordariomycetidae</taxon>
        <taxon>Sordariales</taxon>
        <taxon>Chaetomiaceae</taxon>
        <taxon>Staphylotrichum</taxon>
    </lineage>
</organism>
<keyword evidence="2" id="KW-0418">Kinase</keyword>
<reference evidence="2" key="2">
    <citation type="submission" date="2023-05" db="EMBL/GenBank/DDBJ databases">
        <authorList>
            <consortium name="Lawrence Berkeley National Laboratory"/>
            <person name="Steindorff A."/>
            <person name="Hensen N."/>
            <person name="Bonometti L."/>
            <person name="Westerberg I."/>
            <person name="Brannstrom I.O."/>
            <person name="Guillou S."/>
            <person name="Cros-Aarteil S."/>
            <person name="Calhoun S."/>
            <person name="Haridas S."/>
            <person name="Kuo A."/>
            <person name="Mondo S."/>
            <person name="Pangilinan J."/>
            <person name="Riley R."/>
            <person name="Labutti K."/>
            <person name="Andreopoulos B."/>
            <person name="Lipzen A."/>
            <person name="Chen C."/>
            <person name="Yanf M."/>
            <person name="Daum C."/>
            <person name="Ng V."/>
            <person name="Clum A."/>
            <person name="Ohm R."/>
            <person name="Martin F."/>
            <person name="Silar P."/>
            <person name="Natvig D."/>
            <person name="Lalanne C."/>
            <person name="Gautier V."/>
            <person name="Ament-Velasquez S.L."/>
            <person name="Kruys A."/>
            <person name="Hutchinson M.I."/>
            <person name="Powell A.J."/>
            <person name="Barry K."/>
            <person name="Miller A.N."/>
            <person name="Grigoriev I.V."/>
            <person name="Debuchy R."/>
            <person name="Gladieux P."/>
            <person name="Thoren M.H."/>
            <person name="Johannesson H."/>
        </authorList>
    </citation>
    <scope>NUCLEOTIDE SEQUENCE</scope>
    <source>
        <strain evidence="2">CBS 103.79</strain>
    </source>
</reference>
<proteinExistence type="predicted"/>
<feature type="region of interest" description="Disordered" evidence="1">
    <location>
        <begin position="197"/>
        <end position="220"/>
    </location>
</feature>
<comment type="caution">
    <text evidence="2">The sequence shown here is derived from an EMBL/GenBank/DDBJ whole genome shotgun (WGS) entry which is preliminary data.</text>
</comment>
<reference evidence="2" key="1">
    <citation type="journal article" date="2023" name="Mol. Phylogenet. Evol.">
        <title>Genome-scale phylogeny and comparative genomics of the fungal order Sordariales.</title>
        <authorList>
            <person name="Hensen N."/>
            <person name="Bonometti L."/>
            <person name="Westerberg I."/>
            <person name="Brannstrom I.O."/>
            <person name="Guillou S."/>
            <person name="Cros-Aarteil S."/>
            <person name="Calhoun S."/>
            <person name="Haridas S."/>
            <person name="Kuo A."/>
            <person name="Mondo S."/>
            <person name="Pangilinan J."/>
            <person name="Riley R."/>
            <person name="LaButti K."/>
            <person name="Andreopoulos B."/>
            <person name="Lipzen A."/>
            <person name="Chen C."/>
            <person name="Yan M."/>
            <person name="Daum C."/>
            <person name="Ng V."/>
            <person name="Clum A."/>
            <person name="Steindorff A."/>
            <person name="Ohm R.A."/>
            <person name="Martin F."/>
            <person name="Silar P."/>
            <person name="Natvig D.O."/>
            <person name="Lalanne C."/>
            <person name="Gautier V."/>
            <person name="Ament-Velasquez S.L."/>
            <person name="Kruys A."/>
            <person name="Hutchinson M.I."/>
            <person name="Powell A.J."/>
            <person name="Barry K."/>
            <person name="Miller A.N."/>
            <person name="Grigoriev I.V."/>
            <person name="Debuchy R."/>
            <person name="Gladieux P."/>
            <person name="Hiltunen Thoren M."/>
            <person name="Johannesson H."/>
        </authorList>
    </citation>
    <scope>NUCLEOTIDE SEQUENCE</scope>
    <source>
        <strain evidence="2">CBS 103.79</strain>
    </source>
</reference>
<keyword evidence="3" id="KW-1185">Reference proteome</keyword>
<keyword evidence="2" id="KW-0808">Transferase</keyword>
<dbReference type="InterPro" id="IPR011009">
    <property type="entry name" value="Kinase-like_dom_sf"/>
</dbReference>
<gene>
    <name evidence="2" type="ORF">C8A05DRAFT_47144</name>
</gene>
<dbReference type="Gene3D" id="1.10.510.10">
    <property type="entry name" value="Transferase(Phosphotransferase) domain 1"/>
    <property type="match status" value="1"/>
</dbReference>
<evidence type="ECO:0000256" key="1">
    <source>
        <dbReference type="SAM" id="MobiDB-lite"/>
    </source>
</evidence>
<dbReference type="Proteomes" id="UP001303889">
    <property type="component" value="Unassembled WGS sequence"/>
</dbReference>
<dbReference type="EMBL" id="MU855913">
    <property type="protein sequence ID" value="KAK3898581.1"/>
    <property type="molecule type" value="Genomic_DNA"/>
</dbReference>
<dbReference type="GO" id="GO:0016301">
    <property type="term" value="F:kinase activity"/>
    <property type="evidence" value="ECO:0007669"/>
    <property type="project" value="UniProtKB-KW"/>
</dbReference>
<accession>A0AAN6RQL9</accession>
<name>A0AAN6RQL9_9PEZI</name>
<protein>
    <submittedName>
        <fullName evidence="2">Kinase-like protein</fullName>
    </submittedName>
</protein>
<dbReference type="AlphaFoldDB" id="A0AAN6RQL9"/>
<evidence type="ECO:0000313" key="2">
    <source>
        <dbReference type="EMBL" id="KAK3898581.1"/>
    </source>
</evidence>
<sequence>MIDSDGEIVQVHHYYEYCPPGVERVLASGASARIGEVDDSTVFKYPKDPDKEAERFAAERKILEALPPHKHRATNGTVAEYMLEGRPLSLQQRLTWCPRRGGSMEPCRFSLPRDDFQADLRTDLFALGCTIYYILLGYTIFPDVNERGMDASEIVEERLRKKEWPRERHACGAVSFKCWQQQYDSAEEAVRDLEAIERDHAQPSTAASIESSGLEDAPNV</sequence>